<accession>A0A6A7K967</accession>
<sequence length="307" mass="35305">MDFNQLRYFLALTKYKYFTETANELHLSQSSLSKQIKALEKELNYKLIERTMKGCELTEEGIIFKKFALDIMKRHNILVNKLEEVSSKSSNTINIGTMPIMSEYKICDEISCFMSEHLNYNINIIELPNVQDLVKLMENGELNLVFIGERLLNKEEFLEIPLIKDRLVFIVSSKSELSKFDKISLSKIKFETLILLDKITGLTDFLLPYLRSAPKIMSGYTNSNTILSLVRDNVGVSIIWKNLLNGVDLKDLKVINIEEDLSGHIVLGIPKGRNISTAEVDFKNYIEKRFSNKLVSNGSHENYFNNI</sequence>
<name>A0A6A7K967_9FIRM</name>
<dbReference type="PANTHER" id="PTHR30419:SF8">
    <property type="entry name" value="NITROGEN ASSIMILATION TRANSCRIPTIONAL ACTIVATOR-RELATED"/>
    <property type="match status" value="1"/>
</dbReference>
<keyword evidence="7" id="KW-1185">Reference proteome</keyword>
<dbReference type="PRINTS" id="PR00039">
    <property type="entry name" value="HTHLYSR"/>
</dbReference>
<dbReference type="InterPro" id="IPR050950">
    <property type="entry name" value="HTH-type_LysR_regulators"/>
</dbReference>
<dbReference type="InterPro" id="IPR000847">
    <property type="entry name" value="LysR_HTH_N"/>
</dbReference>
<organism evidence="6 7">
    <name type="scientific">Alkalibaculum sporogenes</name>
    <dbReference type="NCBI Taxonomy" id="2655001"/>
    <lineage>
        <taxon>Bacteria</taxon>
        <taxon>Bacillati</taxon>
        <taxon>Bacillota</taxon>
        <taxon>Clostridia</taxon>
        <taxon>Eubacteriales</taxon>
        <taxon>Eubacteriaceae</taxon>
        <taxon>Alkalibaculum</taxon>
    </lineage>
</organism>
<protein>
    <submittedName>
        <fullName evidence="6">LysR family transcriptional regulator</fullName>
    </submittedName>
</protein>
<proteinExistence type="inferred from homology"/>
<gene>
    <name evidence="6" type="ORF">GC105_08035</name>
</gene>
<evidence type="ECO:0000256" key="2">
    <source>
        <dbReference type="ARBA" id="ARBA00023015"/>
    </source>
</evidence>
<keyword evidence="3" id="KW-0238">DNA-binding</keyword>
<evidence type="ECO:0000256" key="4">
    <source>
        <dbReference type="ARBA" id="ARBA00023163"/>
    </source>
</evidence>
<dbReference type="CDD" id="cd05466">
    <property type="entry name" value="PBP2_LTTR_substrate"/>
    <property type="match status" value="1"/>
</dbReference>
<dbReference type="InterPro" id="IPR036390">
    <property type="entry name" value="WH_DNA-bd_sf"/>
</dbReference>
<dbReference type="AlphaFoldDB" id="A0A6A7K967"/>
<keyword evidence="4" id="KW-0804">Transcription</keyword>
<evidence type="ECO:0000313" key="6">
    <source>
        <dbReference type="EMBL" id="MPW25737.1"/>
    </source>
</evidence>
<comment type="similarity">
    <text evidence="1">Belongs to the LysR transcriptional regulatory family.</text>
</comment>
<dbReference type="Gene3D" id="3.40.190.290">
    <property type="match status" value="1"/>
</dbReference>
<dbReference type="GO" id="GO:0003700">
    <property type="term" value="F:DNA-binding transcription factor activity"/>
    <property type="evidence" value="ECO:0007669"/>
    <property type="project" value="InterPro"/>
</dbReference>
<dbReference type="InterPro" id="IPR036388">
    <property type="entry name" value="WH-like_DNA-bd_sf"/>
</dbReference>
<dbReference type="GO" id="GO:0005829">
    <property type="term" value="C:cytosol"/>
    <property type="evidence" value="ECO:0007669"/>
    <property type="project" value="TreeGrafter"/>
</dbReference>
<dbReference type="Pfam" id="PF00126">
    <property type="entry name" value="HTH_1"/>
    <property type="match status" value="1"/>
</dbReference>
<reference evidence="6 7" key="1">
    <citation type="submission" date="2019-10" db="EMBL/GenBank/DDBJ databases">
        <title>Alkalibaculum tamaniensis sp.nov., a new alkaliphilic acetogen, isolated on methoxylated aromatics from a mud volcano.</title>
        <authorList>
            <person name="Khomyakova M.A."/>
            <person name="Merkel A.Y."/>
            <person name="Bonch-Osmolovskaya E.A."/>
            <person name="Slobodkin A.I."/>
        </authorList>
    </citation>
    <scope>NUCLEOTIDE SEQUENCE [LARGE SCALE GENOMIC DNA]</scope>
    <source>
        <strain evidence="6 7">M08DMB</strain>
    </source>
</reference>
<dbReference type="PROSITE" id="PS50931">
    <property type="entry name" value="HTH_LYSR"/>
    <property type="match status" value="1"/>
</dbReference>
<dbReference type="EMBL" id="WHNX01000010">
    <property type="protein sequence ID" value="MPW25737.1"/>
    <property type="molecule type" value="Genomic_DNA"/>
</dbReference>
<dbReference type="SUPFAM" id="SSF53850">
    <property type="entry name" value="Periplasmic binding protein-like II"/>
    <property type="match status" value="1"/>
</dbReference>
<evidence type="ECO:0000256" key="3">
    <source>
        <dbReference type="ARBA" id="ARBA00023125"/>
    </source>
</evidence>
<evidence type="ECO:0000313" key="7">
    <source>
        <dbReference type="Proteomes" id="UP000440004"/>
    </source>
</evidence>
<dbReference type="Proteomes" id="UP000440004">
    <property type="component" value="Unassembled WGS sequence"/>
</dbReference>
<dbReference type="FunFam" id="1.10.10.10:FF:000001">
    <property type="entry name" value="LysR family transcriptional regulator"/>
    <property type="match status" value="1"/>
</dbReference>
<dbReference type="InterPro" id="IPR005119">
    <property type="entry name" value="LysR_subst-bd"/>
</dbReference>
<evidence type="ECO:0000256" key="1">
    <source>
        <dbReference type="ARBA" id="ARBA00009437"/>
    </source>
</evidence>
<keyword evidence="2" id="KW-0805">Transcription regulation</keyword>
<dbReference type="GO" id="GO:0003677">
    <property type="term" value="F:DNA binding"/>
    <property type="evidence" value="ECO:0007669"/>
    <property type="project" value="UniProtKB-KW"/>
</dbReference>
<dbReference type="PANTHER" id="PTHR30419">
    <property type="entry name" value="HTH-TYPE TRANSCRIPTIONAL REGULATOR YBHD"/>
    <property type="match status" value="1"/>
</dbReference>
<dbReference type="Pfam" id="PF03466">
    <property type="entry name" value="LysR_substrate"/>
    <property type="match status" value="1"/>
</dbReference>
<comment type="caution">
    <text evidence="6">The sequence shown here is derived from an EMBL/GenBank/DDBJ whole genome shotgun (WGS) entry which is preliminary data.</text>
</comment>
<dbReference type="RefSeq" id="WP_152803493.1">
    <property type="nucleotide sequence ID" value="NZ_WHNX01000010.1"/>
</dbReference>
<dbReference type="Gene3D" id="1.10.10.10">
    <property type="entry name" value="Winged helix-like DNA-binding domain superfamily/Winged helix DNA-binding domain"/>
    <property type="match status" value="1"/>
</dbReference>
<evidence type="ECO:0000259" key="5">
    <source>
        <dbReference type="PROSITE" id="PS50931"/>
    </source>
</evidence>
<feature type="domain" description="HTH lysR-type" evidence="5">
    <location>
        <begin position="1"/>
        <end position="58"/>
    </location>
</feature>
<dbReference type="SUPFAM" id="SSF46785">
    <property type="entry name" value="Winged helix' DNA-binding domain"/>
    <property type="match status" value="1"/>
</dbReference>